<gene>
    <name evidence="7" type="ORF">OBBRIDRAFT_774227</name>
</gene>
<dbReference type="SUPFAM" id="SSF50978">
    <property type="entry name" value="WD40 repeat-like"/>
    <property type="match status" value="2"/>
</dbReference>
<organism evidence="7 8">
    <name type="scientific">Obba rivulosa</name>
    <dbReference type="NCBI Taxonomy" id="1052685"/>
    <lineage>
        <taxon>Eukaryota</taxon>
        <taxon>Fungi</taxon>
        <taxon>Dikarya</taxon>
        <taxon>Basidiomycota</taxon>
        <taxon>Agaricomycotina</taxon>
        <taxon>Agaricomycetes</taxon>
        <taxon>Polyporales</taxon>
        <taxon>Gelatoporiaceae</taxon>
        <taxon>Obba</taxon>
    </lineage>
</organism>
<keyword evidence="2" id="KW-0677">Repeat</keyword>
<evidence type="ECO:0000256" key="4">
    <source>
        <dbReference type="SAM" id="MobiDB-lite"/>
    </source>
</evidence>
<feature type="repeat" description="WD" evidence="3">
    <location>
        <begin position="1230"/>
        <end position="1271"/>
    </location>
</feature>
<dbReference type="PANTHER" id="PTHR44129">
    <property type="entry name" value="WD REPEAT-CONTAINING PROTEIN POP1"/>
    <property type="match status" value="1"/>
</dbReference>
<evidence type="ECO:0000313" key="7">
    <source>
        <dbReference type="EMBL" id="OCH91973.1"/>
    </source>
</evidence>
<feature type="repeat" description="WD" evidence="3">
    <location>
        <begin position="1445"/>
        <end position="1486"/>
    </location>
</feature>
<dbReference type="SUPFAM" id="SSF52540">
    <property type="entry name" value="P-loop containing nucleoside triphosphate hydrolases"/>
    <property type="match status" value="1"/>
</dbReference>
<sequence length="1595" mass="177021">MVHKTTAIMPPPAQASARGPPQANVGIAVKAIAVELNSRVRNRIKSVLSHKECTISFIIGTDTETKSLDGKYGRTFRWDLDVSRDIPFGTPLTIYWKIEESSGPSLEIALDYEDIINEVNNEASGALEHKYVYKHQYAKVTVTFALNKPILQPEDMGNILEIAGRRKSILDRLGKSKNILRSVIDLGVALGELNSVASAVFSCLDVVYKKLEEQDEENGDVLDLVADMSDVIGFTFDVEQFTTIAQLKSVIVEMRGLMQEVGDLVVKRDNRSNSKELSSALLSGDRDKIDNLKGRLSRFKQKFDRGIDIQTIITVETIKAQLKKLASATEDARYLEELNPRYNRADPPRCLQGTRETILSEIAEWSNDFDASNVLWIHAYPGAGKSTIAFTIARQLEEDRRLGAVFAFDRKSGTSRSILWRYISYKLAQEYPVCRDDIVSKLKVGSLHNKTATEIFRQLVAEPLRQWARSTANISHHRLPVIVIDALDECGGLGGSSRQEREDILSHIDEWAKLHPHFKLIVTSRFEHDISHSFSTIPHLSLGIDTGDAVKPESTRDIQRYIEHRFKKMAKGHESELVNWPGEDVVHDLSQRASGIFIWAATLLNYIEENPDEGRLYEVQHSLVLPPGNVYALYRQILENAFSGWKHEECRNVVTLVGTIVAAQLSLTSDDVASLLHMRAATARMICKRLRPVLDGGDMLRFTHQSFVDFLLAHTNDSDNGPVEHEFSCPETFHIDLLAAHHHLTESMFCLMNQRLRFNMCNIESSFMYNKALPQSQVDNAINRSLSYACQFWGFHLDHSPREINLVSPDIRTFMKEKLLFWFEALSLLGALNTAVQALVRFQQRFRPTTSKMDRTMENVVMLARDAIKFVQYFAPAMAQSAPHIYMSALPFSPRSSVVANVYGPQFRNTITIAYEKLADWPAEQMVIRGHDEPVLAVAFAPDGQRIASGSHDNTVRIWDAHTGQTVTAPFEGHTGSVWSVAFSSDSRHVVSGSGDHTIRIWDVQTGQAAMDPLQGHKDSVYFIAFSPNGRYIVSGSGDKTIRIWDAQTGQAVMGPFEGHEDAVWTVAFSPDGRHVVSGSADRTIRIWNAQTGQAVMKPFEGHKSHIFSVAFSPDGQRIASGSGDNTIRIWDVQTGQTVVGPLERHKLWVNAVAFSPSGQHIVSCSDDETIWISDAQTGQAVIGPFTGHKNHVFFVAFSPDGQRIVSGSGDETIRIWDAQTSQTVIGPLEGHHEGPVNSVAVSPDGQLVVSGSGDKTIRIWDAQTGQEVIGPFEGHESWVNSVVFSPDGQRIASGSRNKTIEIWDVRTGQMVTGPFKGHELWVNSVAFSSDGRHVVSGSADKTIWIWNVQTGRAVMGPLEGHEGPVNSVMFSPDGQHIVSGSGDKTIRIWDAQTGRAVIGPLEGHKDSVNSVAFSPNGQQIASGSDDTTIRIWDAQTGQTVVGPFKGHKGAVNSIAFSSNGQHIVSGSSDKTVWIWDALTGKTVIGPFKGHEDSVKSVAFSPYGVVSSSDDKTIRIWHVEDHNLESFTDQSDLCKDGWVLNASEERLFWVPHLHRLSLYRPSNVAVIGPYKTRLDLSRAAFGRDWTRCHTPSLAK</sequence>
<feature type="repeat" description="WD" evidence="3">
    <location>
        <begin position="1014"/>
        <end position="1055"/>
    </location>
</feature>
<dbReference type="Pfam" id="PF23414">
    <property type="entry name" value="Beta-prop_EML_2"/>
    <property type="match status" value="1"/>
</dbReference>
<feature type="repeat" description="WD" evidence="3">
    <location>
        <begin position="1100"/>
        <end position="1141"/>
    </location>
</feature>
<dbReference type="Gene3D" id="3.40.50.300">
    <property type="entry name" value="P-loop containing nucleotide triphosphate hydrolases"/>
    <property type="match status" value="1"/>
</dbReference>
<feature type="repeat" description="WD" evidence="3">
    <location>
        <begin position="1143"/>
        <end position="1184"/>
    </location>
</feature>
<feature type="repeat" description="WD" evidence="3">
    <location>
        <begin position="1488"/>
        <end position="1527"/>
    </location>
</feature>
<evidence type="ECO:0000259" key="6">
    <source>
        <dbReference type="Pfam" id="PF24883"/>
    </source>
</evidence>
<dbReference type="OrthoDB" id="2658414at2759"/>
<proteinExistence type="predicted"/>
<dbReference type="PROSITE" id="PS50082">
    <property type="entry name" value="WD_REPEATS_2"/>
    <property type="match status" value="14"/>
</dbReference>
<evidence type="ECO:0000256" key="2">
    <source>
        <dbReference type="ARBA" id="ARBA00022737"/>
    </source>
</evidence>
<evidence type="ECO:0000313" key="8">
    <source>
        <dbReference type="Proteomes" id="UP000250043"/>
    </source>
</evidence>
<dbReference type="Pfam" id="PF00400">
    <property type="entry name" value="WD40"/>
    <property type="match status" value="10"/>
</dbReference>
<dbReference type="InterPro" id="IPR020472">
    <property type="entry name" value="WD40_PAC1"/>
</dbReference>
<feature type="repeat" description="WD" evidence="3">
    <location>
        <begin position="971"/>
        <end position="1012"/>
    </location>
</feature>
<dbReference type="InterPro" id="IPR056884">
    <property type="entry name" value="NPHP3-like_N"/>
</dbReference>
<feature type="repeat" description="WD" evidence="3">
    <location>
        <begin position="1316"/>
        <end position="1357"/>
    </location>
</feature>
<dbReference type="InterPro" id="IPR027417">
    <property type="entry name" value="P-loop_NTPase"/>
</dbReference>
<dbReference type="PROSITE" id="PS00678">
    <property type="entry name" value="WD_REPEATS_1"/>
    <property type="match status" value="11"/>
</dbReference>
<dbReference type="CDD" id="cd00200">
    <property type="entry name" value="WD40"/>
    <property type="match status" value="2"/>
</dbReference>
<evidence type="ECO:0000259" key="5">
    <source>
        <dbReference type="Pfam" id="PF23414"/>
    </source>
</evidence>
<feature type="domain" description="EML-like second beta-propeller" evidence="5">
    <location>
        <begin position="1196"/>
        <end position="1355"/>
    </location>
</feature>
<protein>
    <submittedName>
        <fullName evidence="7">WD40 repeat-like protein</fullName>
    </submittedName>
</protein>
<dbReference type="InterPro" id="IPR055442">
    <property type="entry name" value="Beta-prop_EML-like_2nd"/>
</dbReference>
<accession>A0A8E2AX75</accession>
<dbReference type="InterPro" id="IPR019775">
    <property type="entry name" value="WD40_repeat_CS"/>
</dbReference>
<feature type="repeat" description="WD" evidence="3">
    <location>
        <begin position="1359"/>
        <end position="1400"/>
    </location>
</feature>
<keyword evidence="8" id="KW-1185">Reference proteome</keyword>
<dbReference type="PROSITE" id="PS50294">
    <property type="entry name" value="WD_REPEATS_REGION"/>
    <property type="match status" value="13"/>
</dbReference>
<dbReference type="InterPro" id="IPR036322">
    <property type="entry name" value="WD40_repeat_dom_sf"/>
</dbReference>
<dbReference type="PRINTS" id="PR00320">
    <property type="entry name" value="GPROTEINBRPT"/>
</dbReference>
<dbReference type="EMBL" id="KV722376">
    <property type="protein sequence ID" value="OCH91973.1"/>
    <property type="molecule type" value="Genomic_DNA"/>
</dbReference>
<dbReference type="InterPro" id="IPR001680">
    <property type="entry name" value="WD40_rpt"/>
</dbReference>
<dbReference type="InterPro" id="IPR015943">
    <property type="entry name" value="WD40/YVTN_repeat-like_dom_sf"/>
</dbReference>
<dbReference type="Pfam" id="PF24883">
    <property type="entry name" value="NPHP3_N"/>
    <property type="match status" value="1"/>
</dbReference>
<feature type="repeat" description="WD" evidence="3">
    <location>
        <begin position="1402"/>
        <end position="1443"/>
    </location>
</feature>
<dbReference type="SMART" id="SM00320">
    <property type="entry name" value="WD40"/>
    <property type="match status" value="14"/>
</dbReference>
<feature type="repeat" description="WD" evidence="3">
    <location>
        <begin position="1057"/>
        <end position="1098"/>
    </location>
</feature>
<dbReference type="InterPro" id="IPR050349">
    <property type="entry name" value="WD_LIS1/nudF_dynein_reg"/>
</dbReference>
<feature type="repeat" description="WD" evidence="3">
    <location>
        <begin position="928"/>
        <end position="969"/>
    </location>
</feature>
<feature type="repeat" description="WD" evidence="3">
    <location>
        <begin position="1186"/>
        <end position="1227"/>
    </location>
</feature>
<keyword evidence="1 3" id="KW-0853">WD repeat</keyword>
<feature type="region of interest" description="Disordered" evidence="4">
    <location>
        <begin position="1"/>
        <end position="21"/>
    </location>
</feature>
<dbReference type="Gene3D" id="2.130.10.10">
    <property type="entry name" value="YVTN repeat-like/Quinoprotein amine dehydrogenase"/>
    <property type="match status" value="7"/>
</dbReference>
<dbReference type="Proteomes" id="UP000250043">
    <property type="component" value="Unassembled WGS sequence"/>
</dbReference>
<feature type="repeat" description="WD" evidence="3">
    <location>
        <begin position="1273"/>
        <end position="1314"/>
    </location>
</feature>
<reference evidence="7 8" key="1">
    <citation type="submission" date="2016-07" db="EMBL/GenBank/DDBJ databases">
        <title>Draft genome of the white-rot fungus Obba rivulosa 3A-2.</title>
        <authorList>
            <consortium name="DOE Joint Genome Institute"/>
            <person name="Miettinen O."/>
            <person name="Riley R."/>
            <person name="Acob R."/>
            <person name="Barry K."/>
            <person name="Cullen D."/>
            <person name="De Vries R."/>
            <person name="Hainaut M."/>
            <person name="Hatakka A."/>
            <person name="Henrissat B."/>
            <person name="Hilden K."/>
            <person name="Kuo R."/>
            <person name="Labutti K."/>
            <person name="Lipzen A."/>
            <person name="Makela M.R."/>
            <person name="Sandor L."/>
            <person name="Spatafora J.W."/>
            <person name="Grigoriev I.V."/>
            <person name="Hibbett D.S."/>
        </authorList>
    </citation>
    <scope>NUCLEOTIDE SEQUENCE [LARGE SCALE GENOMIC DNA]</scope>
    <source>
        <strain evidence="7 8">3A-2</strain>
    </source>
</reference>
<evidence type="ECO:0000256" key="3">
    <source>
        <dbReference type="PROSITE-ProRule" id="PRU00221"/>
    </source>
</evidence>
<evidence type="ECO:0000256" key="1">
    <source>
        <dbReference type="ARBA" id="ARBA00022574"/>
    </source>
</evidence>
<name>A0A8E2AX75_9APHY</name>
<feature type="domain" description="Nephrocystin 3-like N-terminal" evidence="6">
    <location>
        <begin position="353"/>
        <end position="525"/>
    </location>
</feature>